<name>A0A7M7GIU0_STRPU</name>
<comment type="similarity">
    <text evidence="1 2">Belongs to the BolA/IbaG family.</text>
</comment>
<evidence type="ECO:0000256" key="2">
    <source>
        <dbReference type="RuleBase" id="RU003860"/>
    </source>
</evidence>
<dbReference type="EnsemblMetazoa" id="XM_003729324">
    <property type="protein sequence ID" value="XP_003729372"/>
    <property type="gene ID" value="LOC100891144"/>
</dbReference>
<dbReference type="RefSeq" id="XP_003729372.2">
    <property type="nucleotide sequence ID" value="XM_003729324.3"/>
</dbReference>
<dbReference type="PANTHER" id="PTHR46188:SF1">
    <property type="entry name" value="BOLA-LIKE PROTEIN 3"/>
    <property type="match status" value="1"/>
</dbReference>
<dbReference type="Pfam" id="PF01722">
    <property type="entry name" value="BolA"/>
    <property type="match status" value="1"/>
</dbReference>
<evidence type="ECO:0000313" key="3">
    <source>
        <dbReference type="EnsemblMetazoa" id="XP_003729372"/>
    </source>
</evidence>
<protein>
    <recommendedName>
        <fullName evidence="5">BolA-like protein 3</fullName>
    </recommendedName>
</protein>
<reference evidence="3" key="2">
    <citation type="submission" date="2021-01" db="UniProtKB">
        <authorList>
            <consortium name="EnsemblMetazoa"/>
        </authorList>
    </citation>
    <scope>IDENTIFICATION</scope>
</reference>
<dbReference type="InterPro" id="IPR036065">
    <property type="entry name" value="BolA-like_sf"/>
</dbReference>
<evidence type="ECO:0008006" key="5">
    <source>
        <dbReference type="Google" id="ProtNLM"/>
    </source>
</evidence>
<dbReference type="AlphaFoldDB" id="A0A7M7GIU0"/>
<dbReference type="InterPro" id="IPR002634">
    <property type="entry name" value="BolA"/>
</dbReference>
<accession>A0A7M7GIU0</accession>
<dbReference type="Proteomes" id="UP000007110">
    <property type="component" value="Unassembled WGS sequence"/>
</dbReference>
<dbReference type="KEGG" id="spu:100891144"/>
<dbReference type="PANTHER" id="PTHR46188">
    <property type="entry name" value="BOLA-LIKE PROTEIN 3"/>
    <property type="match status" value="1"/>
</dbReference>
<dbReference type="GO" id="GO:0005759">
    <property type="term" value="C:mitochondrial matrix"/>
    <property type="evidence" value="ECO:0000318"/>
    <property type="project" value="GO_Central"/>
</dbReference>
<evidence type="ECO:0000256" key="1">
    <source>
        <dbReference type="ARBA" id="ARBA00005578"/>
    </source>
</evidence>
<dbReference type="GeneID" id="100891144"/>
<keyword evidence="4" id="KW-1185">Reference proteome</keyword>
<organism evidence="3 4">
    <name type="scientific">Strongylocentrotus purpuratus</name>
    <name type="common">Purple sea urchin</name>
    <dbReference type="NCBI Taxonomy" id="7668"/>
    <lineage>
        <taxon>Eukaryota</taxon>
        <taxon>Metazoa</taxon>
        <taxon>Echinodermata</taxon>
        <taxon>Eleutherozoa</taxon>
        <taxon>Echinozoa</taxon>
        <taxon>Echinoidea</taxon>
        <taxon>Euechinoidea</taxon>
        <taxon>Echinacea</taxon>
        <taxon>Camarodonta</taxon>
        <taxon>Echinidea</taxon>
        <taxon>Strongylocentrotidae</taxon>
        <taxon>Strongylocentrotus</taxon>
    </lineage>
</organism>
<dbReference type="Gene3D" id="3.30.300.90">
    <property type="entry name" value="BolA-like"/>
    <property type="match status" value="1"/>
</dbReference>
<dbReference type="GO" id="GO:0051604">
    <property type="term" value="P:protein maturation"/>
    <property type="evidence" value="ECO:0000318"/>
    <property type="project" value="GO_Central"/>
</dbReference>
<dbReference type="FunCoup" id="A0A7M7GIU0">
    <property type="interactions" value="171"/>
</dbReference>
<dbReference type="InterPro" id="IPR052275">
    <property type="entry name" value="Mt_Fe-S_assembly_factor"/>
</dbReference>
<reference evidence="4" key="1">
    <citation type="submission" date="2015-02" db="EMBL/GenBank/DDBJ databases">
        <title>Genome sequencing for Strongylocentrotus purpuratus.</title>
        <authorList>
            <person name="Murali S."/>
            <person name="Liu Y."/>
            <person name="Vee V."/>
            <person name="English A."/>
            <person name="Wang M."/>
            <person name="Skinner E."/>
            <person name="Han Y."/>
            <person name="Muzny D.M."/>
            <person name="Worley K.C."/>
            <person name="Gibbs R.A."/>
        </authorList>
    </citation>
    <scope>NUCLEOTIDE SEQUENCE</scope>
</reference>
<dbReference type="OMA" id="RVWNGPN"/>
<evidence type="ECO:0000313" key="4">
    <source>
        <dbReference type="Proteomes" id="UP000007110"/>
    </source>
</evidence>
<proteinExistence type="inferred from homology"/>
<sequence>MFQAIIRSTTNVTRRMLTALQPRGLSGVQDAMDRERRIKSVLQEKFPTATDIQVEDISGGCGAMYQVHVESDVFKGKRTVQQHTLVNKALAEEVKEMHGLRISTTVPEESS</sequence>
<dbReference type="InParanoid" id="A0A7M7GIU0"/>
<dbReference type="SUPFAM" id="SSF82657">
    <property type="entry name" value="BolA-like"/>
    <property type="match status" value="1"/>
</dbReference>
<dbReference type="OrthoDB" id="203381at2759"/>